<name>A0ABQ6M7W6_9STRA</name>
<protein>
    <submittedName>
        <fullName evidence="1">Uncharacterized protein</fullName>
    </submittedName>
</protein>
<dbReference type="Proteomes" id="UP001165060">
    <property type="component" value="Unassembled WGS sequence"/>
</dbReference>
<sequence>MSLWAKVQRFRALKTKWKVLFSVQAAFTLGLVRYRFALVSERERADAELLGRFRGERRGEMNPLEVSFGGEPDERWTEEELRDLIVIRGEVVKGNPGKRPFWKPLLEFVGLG</sequence>
<evidence type="ECO:0000313" key="2">
    <source>
        <dbReference type="Proteomes" id="UP001165060"/>
    </source>
</evidence>
<accession>A0ABQ6M7W6</accession>
<comment type="caution">
    <text evidence="1">The sequence shown here is derived from an EMBL/GenBank/DDBJ whole genome shotgun (WGS) entry which is preliminary data.</text>
</comment>
<proteinExistence type="predicted"/>
<organism evidence="1 2">
    <name type="scientific">Tetraparma gracilis</name>
    <dbReference type="NCBI Taxonomy" id="2962635"/>
    <lineage>
        <taxon>Eukaryota</taxon>
        <taxon>Sar</taxon>
        <taxon>Stramenopiles</taxon>
        <taxon>Ochrophyta</taxon>
        <taxon>Bolidophyceae</taxon>
        <taxon>Parmales</taxon>
        <taxon>Triparmaceae</taxon>
        <taxon>Tetraparma</taxon>
    </lineage>
</organism>
<evidence type="ECO:0000313" key="1">
    <source>
        <dbReference type="EMBL" id="GMI21136.1"/>
    </source>
</evidence>
<gene>
    <name evidence="1" type="ORF">TeGR_g682</name>
</gene>
<keyword evidence="2" id="KW-1185">Reference proteome</keyword>
<reference evidence="1 2" key="1">
    <citation type="journal article" date="2023" name="Commun. Biol.">
        <title>Genome analysis of Parmales, the sister group of diatoms, reveals the evolutionary specialization of diatoms from phago-mixotrophs to photoautotrophs.</title>
        <authorList>
            <person name="Ban H."/>
            <person name="Sato S."/>
            <person name="Yoshikawa S."/>
            <person name="Yamada K."/>
            <person name="Nakamura Y."/>
            <person name="Ichinomiya M."/>
            <person name="Sato N."/>
            <person name="Blanc-Mathieu R."/>
            <person name="Endo H."/>
            <person name="Kuwata A."/>
            <person name="Ogata H."/>
        </authorList>
    </citation>
    <scope>NUCLEOTIDE SEQUENCE [LARGE SCALE GENOMIC DNA]</scope>
</reference>
<dbReference type="EMBL" id="BRYB01000039">
    <property type="protein sequence ID" value="GMI21136.1"/>
    <property type="molecule type" value="Genomic_DNA"/>
</dbReference>